<accession>A0A3B0YLD2</accession>
<sequence>RHLDLTVFFFFNDTATTEIYTGIAPKVVRNRLPLQFVNFRDWSALGDAQHAKWRLNR</sequence>
<organism evidence="1">
    <name type="scientific">hydrothermal vent metagenome</name>
    <dbReference type="NCBI Taxonomy" id="652676"/>
    <lineage>
        <taxon>unclassified sequences</taxon>
        <taxon>metagenomes</taxon>
        <taxon>ecological metagenomes</taxon>
    </lineage>
</organism>
<gene>
    <name evidence="1" type="ORF">MNBD_GAMMA13-2020</name>
</gene>
<dbReference type="EMBL" id="UOFK01000103">
    <property type="protein sequence ID" value="VAW76943.1"/>
    <property type="molecule type" value="Genomic_DNA"/>
</dbReference>
<feature type="non-terminal residue" evidence="1">
    <location>
        <position position="1"/>
    </location>
</feature>
<reference evidence="1" key="1">
    <citation type="submission" date="2018-06" db="EMBL/GenBank/DDBJ databases">
        <authorList>
            <person name="Zhirakovskaya E."/>
        </authorList>
    </citation>
    <scope>NUCLEOTIDE SEQUENCE</scope>
</reference>
<name>A0A3B0YLD2_9ZZZZ</name>
<proteinExistence type="predicted"/>
<protein>
    <submittedName>
        <fullName evidence="1">Uncharacterized protein</fullName>
    </submittedName>
</protein>
<evidence type="ECO:0000313" key="1">
    <source>
        <dbReference type="EMBL" id="VAW76943.1"/>
    </source>
</evidence>
<dbReference type="AlphaFoldDB" id="A0A3B0YLD2"/>